<evidence type="ECO:0000313" key="8">
    <source>
        <dbReference type="EMBL" id="OGG68934.1"/>
    </source>
</evidence>
<comment type="catalytic activity">
    <reaction evidence="4 5">
        <text>tRNA(His) + L-histidine + ATP = L-histidyl-tRNA(His) + AMP + diphosphate + H(+)</text>
        <dbReference type="Rhea" id="RHEA:17313"/>
        <dbReference type="Rhea" id="RHEA-COMP:9665"/>
        <dbReference type="Rhea" id="RHEA-COMP:9689"/>
        <dbReference type="ChEBI" id="CHEBI:15378"/>
        <dbReference type="ChEBI" id="CHEBI:30616"/>
        <dbReference type="ChEBI" id="CHEBI:33019"/>
        <dbReference type="ChEBI" id="CHEBI:57595"/>
        <dbReference type="ChEBI" id="CHEBI:78442"/>
        <dbReference type="ChEBI" id="CHEBI:78527"/>
        <dbReference type="ChEBI" id="CHEBI:456215"/>
        <dbReference type="EC" id="6.1.1.21"/>
    </reaction>
</comment>
<dbReference type="InterPro" id="IPR004516">
    <property type="entry name" value="HisRS/HisZ"/>
</dbReference>
<dbReference type="Pfam" id="PF03129">
    <property type="entry name" value="HGTP_anticodon"/>
    <property type="match status" value="1"/>
</dbReference>
<dbReference type="Pfam" id="PF13393">
    <property type="entry name" value="tRNA-synt_His"/>
    <property type="match status" value="1"/>
</dbReference>
<dbReference type="CDD" id="cd00773">
    <property type="entry name" value="HisRS-like_core"/>
    <property type="match status" value="1"/>
</dbReference>
<dbReference type="Gene3D" id="3.40.50.800">
    <property type="entry name" value="Anticodon-binding domain"/>
    <property type="match status" value="1"/>
</dbReference>
<dbReference type="PROSITE" id="PS50862">
    <property type="entry name" value="AA_TRNA_LIGASE_II"/>
    <property type="match status" value="1"/>
</dbReference>
<dbReference type="InterPro" id="IPR004154">
    <property type="entry name" value="Anticodon-bd"/>
</dbReference>
<comment type="subcellular location">
    <subcellularLocation>
        <location evidence="5">Cytoplasm</location>
    </subcellularLocation>
</comment>
<dbReference type="InterPro" id="IPR041715">
    <property type="entry name" value="HisRS-like_core"/>
</dbReference>
<evidence type="ECO:0000256" key="6">
    <source>
        <dbReference type="PIRSR" id="PIRSR001549-1"/>
    </source>
</evidence>
<evidence type="ECO:0000256" key="1">
    <source>
        <dbReference type="ARBA" id="ARBA00008226"/>
    </source>
</evidence>
<keyword evidence="5" id="KW-0067">ATP-binding</keyword>
<dbReference type="EMBL" id="MFLL01000025">
    <property type="protein sequence ID" value="OGG68934.1"/>
    <property type="molecule type" value="Genomic_DNA"/>
</dbReference>
<dbReference type="SUPFAM" id="SSF52954">
    <property type="entry name" value="Class II aaRS ABD-related"/>
    <property type="match status" value="1"/>
</dbReference>
<organism evidence="8 9">
    <name type="scientific">Candidatus Kaiserbacteria bacterium RIFCSPHIGHO2_02_FULL_55_25</name>
    <dbReference type="NCBI Taxonomy" id="1798498"/>
    <lineage>
        <taxon>Bacteria</taxon>
        <taxon>Candidatus Kaiseribacteriota</taxon>
    </lineage>
</organism>
<dbReference type="InterPro" id="IPR015807">
    <property type="entry name" value="His-tRNA-ligase"/>
</dbReference>
<dbReference type="Proteomes" id="UP000176914">
    <property type="component" value="Unassembled WGS sequence"/>
</dbReference>
<evidence type="ECO:0000256" key="4">
    <source>
        <dbReference type="ARBA" id="ARBA00047639"/>
    </source>
</evidence>
<evidence type="ECO:0000256" key="2">
    <source>
        <dbReference type="ARBA" id="ARBA00022741"/>
    </source>
</evidence>
<dbReference type="EC" id="6.1.1.21" evidence="5"/>
<sequence length="420" mass="48148">MTKREKLSTESYKGVRDFYPEDQFLQRYLFEHMERVCELFGYEEYSASILEHSELYRSKTSEEIVNEQTYTFTDRGNREVTLRPEMTPTLARMIAARSRDIPLPARWYTIANVFRYERPQRGRLREHWQLNADLVGAEGVEADAEIIAVAHGVMRSLGAEERDFEIRVSDRRILDSIYHSVGIAKEYAADITRLLDRRAKIDDFEQKLTDMIAHEEKAVKLIEELERVTSSAYLEELRVTLERMGVHNMIVDTSITRGFDYYTGMIFEVYDMHEDNRRSLFGGGRYDNLLGLFGGESIPAVGFGMGDVTARDFLEAHNLLPEYAPATELMLCIVDKESTAHAIQLAQALRREDVTVAINFSGKRIGDQIRQADKMKVPFVIAVGEKERVEGRYAIKNLATSAEMTLPADRIAEHLFSSLG</sequence>
<feature type="binding site" evidence="6">
    <location>
        <begin position="261"/>
        <end position="262"/>
    </location>
    <ligand>
        <name>L-histidine</name>
        <dbReference type="ChEBI" id="CHEBI:57595"/>
    </ligand>
</feature>
<feature type="binding site" evidence="6">
    <location>
        <begin position="85"/>
        <end position="87"/>
    </location>
    <ligand>
        <name>L-histidine</name>
        <dbReference type="ChEBI" id="CHEBI:57595"/>
    </ligand>
</feature>
<gene>
    <name evidence="5" type="primary">hisS</name>
    <name evidence="8" type="ORF">A3C20_01710</name>
</gene>
<name>A0A1F6E5G9_9BACT</name>
<evidence type="ECO:0000256" key="3">
    <source>
        <dbReference type="ARBA" id="ARBA00023146"/>
    </source>
</evidence>
<reference evidence="8 9" key="1">
    <citation type="journal article" date="2016" name="Nat. Commun.">
        <title>Thousands of microbial genomes shed light on interconnected biogeochemical processes in an aquifer system.</title>
        <authorList>
            <person name="Anantharaman K."/>
            <person name="Brown C.T."/>
            <person name="Hug L.A."/>
            <person name="Sharon I."/>
            <person name="Castelle C.J."/>
            <person name="Probst A.J."/>
            <person name="Thomas B.C."/>
            <person name="Singh A."/>
            <person name="Wilkins M.J."/>
            <person name="Karaoz U."/>
            <person name="Brodie E.L."/>
            <person name="Williams K.H."/>
            <person name="Hubbard S.S."/>
            <person name="Banfield J.F."/>
        </authorList>
    </citation>
    <scope>NUCLEOTIDE SEQUENCE [LARGE SCALE GENOMIC DNA]</scope>
</reference>
<feature type="binding site" evidence="6">
    <location>
        <position position="257"/>
    </location>
    <ligand>
        <name>L-histidine</name>
        <dbReference type="ChEBI" id="CHEBI:57595"/>
    </ligand>
</feature>
<evidence type="ECO:0000256" key="5">
    <source>
        <dbReference type="HAMAP-Rule" id="MF_00127"/>
    </source>
</evidence>
<protein>
    <recommendedName>
        <fullName evidence="5">Histidine--tRNA ligase</fullName>
        <ecNumber evidence="5">6.1.1.21</ecNumber>
    </recommendedName>
    <alternativeName>
        <fullName evidence="5">Histidyl-tRNA synthetase</fullName>
        <shortName evidence="5">HisRS</shortName>
    </alternativeName>
</protein>
<keyword evidence="2 5" id="KW-0547">Nucleotide-binding</keyword>
<dbReference type="SUPFAM" id="SSF55681">
    <property type="entry name" value="Class II aaRS and biotin synthetases"/>
    <property type="match status" value="1"/>
</dbReference>
<dbReference type="PANTHER" id="PTHR43707">
    <property type="entry name" value="HISTIDYL-TRNA SYNTHETASE"/>
    <property type="match status" value="1"/>
</dbReference>
<dbReference type="Gene3D" id="3.30.930.10">
    <property type="entry name" value="Bira Bifunctional Protein, Domain 2"/>
    <property type="match status" value="1"/>
</dbReference>
<dbReference type="PIRSF" id="PIRSF001549">
    <property type="entry name" value="His-tRNA_synth"/>
    <property type="match status" value="1"/>
</dbReference>
<proteinExistence type="inferred from homology"/>
<dbReference type="InterPro" id="IPR006195">
    <property type="entry name" value="aa-tRNA-synth_II"/>
</dbReference>
<evidence type="ECO:0000313" key="9">
    <source>
        <dbReference type="Proteomes" id="UP000176914"/>
    </source>
</evidence>
<dbReference type="InterPro" id="IPR036621">
    <property type="entry name" value="Anticodon-bd_dom_sf"/>
</dbReference>
<dbReference type="NCBIfam" id="TIGR00442">
    <property type="entry name" value="hisS"/>
    <property type="match status" value="1"/>
</dbReference>
<dbReference type="GO" id="GO:0005524">
    <property type="term" value="F:ATP binding"/>
    <property type="evidence" value="ECO:0007669"/>
    <property type="project" value="UniProtKB-UniRule"/>
</dbReference>
<dbReference type="AlphaFoldDB" id="A0A1F6E5G9"/>
<feature type="binding site" evidence="6">
    <location>
        <position position="115"/>
    </location>
    <ligand>
        <name>L-histidine</name>
        <dbReference type="ChEBI" id="CHEBI:57595"/>
    </ligand>
</feature>
<feature type="binding site" evidence="6">
    <location>
        <position position="129"/>
    </location>
    <ligand>
        <name>L-histidine</name>
        <dbReference type="ChEBI" id="CHEBI:57595"/>
    </ligand>
</feature>
<accession>A0A1F6E5G9</accession>
<dbReference type="HAMAP" id="MF_00127">
    <property type="entry name" value="His_tRNA_synth"/>
    <property type="match status" value="1"/>
</dbReference>
<comment type="caution">
    <text evidence="8">The sequence shown here is derived from an EMBL/GenBank/DDBJ whole genome shotgun (WGS) entry which is preliminary data.</text>
</comment>
<comment type="subunit">
    <text evidence="5">Homodimer.</text>
</comment>
<feature type="binding site" evidence="6">
    <location>
        <position position="133"/>
    </location>
    <ligand>
        <name>L-histidine</name>
        <dbReference type="ChEBI" id="CHEBI:57595"/>
    </ligand>
</feature>
<keyword evidence="5" id="KW-0963">Cytoplasm</keyword>
<keyword evidence="5 8" id="KW-0436">Ligase</keyword>
<dbReference type="GO" id="GO:0006427">
    <property type="term" value="P:histidyl-tRNA aminoacylation"/>
    <property type="evidence" value="ECO:0007669"/>
    <property type="project" value="UniProtKB-UniRule"/>
</dbReference>
<evidence type="ECO:0000259" key="7">
    <source>
        <dbReference type="PROSITE" id="PS50862"/>
    </source>
</evidence>
<dbReference type="GO" id="GO:0004821">
    <property type="term" value="F:histidine-tRNA ligase activity"/>
    <property type="evidence" value="ECO:0007669"/>
    <property type="project" value="UniProtKB-UniRule"/>
</dbReference>
<dbReference type="PANTHER" id="PTHR43707:SF1">
    <property type="entry name" value="HISTIDINE--TRNA LIGASE, MITOCHONDRIAL-RELATED"/>
    <property type="match status" value="1"/>
</dbReference>
<dbReference type="InterPro" id="IPR045864">
    <property type="entry name" value="aa-tRNA-synth_II/BPL/LPL"/>
</dbReference>
<keyword evidence="3 5" id="KW-0030">Aminoacyl-tRNA synthetase</keyword>
<feature type="domain" description="Aminoacyl-transfer RNA synthetases class-II family profile" evidence="7">
    <location>
        <begin position="23"/>
        <end position="321"/>
    </location>
</feature>
<comment type="similarity">
    <text evidence="1 5">Belongs to the class-II aminoacyl-tRNA synthetase family.</text>
</comment>
<dbReference type="GO" id="GO:0005737">
    <property type="term" value="C:cytoplasm"/>
    <property type="evidence" value="ECO:0007669"/>
    <property type="project" value="UniProtKB-SubCell"/>
</dbReference>
<keyword evidence="5" id="KW-0648">Protein biosynthesis</keyword>